<dbReference type="InterPro" id="IPR036291">
    <property type="entry name" value="NAD(P)-bd_dom_sf"/>
</dbReference>
<organism evidence="4 5">
    <name type="scientific">Phytomonospora endophytica</name>
    <dbReference type="NCBI Taxonomy" id="714109"/>
    <lineage>
        <taxon>Bacteria</taxon>
        <taxon>Bacillati</taxon>
        <taxon>Actinomycetota</taxon>
        <taxon>Actinomycetes</taxon>
        <taxon>Micromonosporales</taxon>
        <taxon>Micromonosporaceae</taxon>
        <taxon>Phytomonospora</taxon>
    </lineage>
</organism>
<dbReference type="Gene3D" id="3.40.50.720">
    <property type="entry name" value="NAD(P)-binding Rossmann-like Domain"/>
    <property type="match status" value="1"/>
</dbReference>
<feature type="domain" description="Enoyl reductase (ER)" evidence="3">
    <location>
        <begin position="10"/>
        <end position="325"/>
    </location>
</feature>
<comment type="caution">
    <text evidence="4">The sequence shown here is derived from an EMBL/GenBank/DDBJ whole genome shotgun (WGS) entry which is preliminary data.</text>
</comment>
<dbReference type="InterPro" id="IPR020843">
    <property type="entry name" value="ER"/>
</dbReference>
<dbReference type="AlphaFoldDB" id="A0A841FJI5"/>
<evidence type="ECO:0000313" key="5">
    <source>
        <dbReference type="Proteomes" id="UP000548476"/>
    </source>
</evidence>
<dbReference type="PANTHER" id="PTHR48106:SF18">
    <property type="entry name" value="QUINONE OXIDOREDUCTASE PIG3"/>
    <property type="match status" value="1"/>
</dbReference>
<protein>
    <submittedName>
        <fullName evidence="4">NADPH2:quinone reductase</fullName>
        <ecNumber evidence="4">1.6.5.5</ecNumber>
    </submittedName>
</protein>
<evidence type="ECO:0000313" key="4">
    <source>
        <dbReference type="EMBL" id="MBB6033998.1"/>
    </source>
</evidence>
<dbReference type="GO" id="GO:0070402">
    <property type="term" value="F:NADPH binding"/>
    <property type="evidence" value="ECO:0007669"/>
    <property type="project" value="TreeGrafter"/>
</dbReference>
<proteinExistence type="predicted"/>
<dbReference type="PANTHER" id="PTHR48106">
    <property type="entry name" value="QUINONE OXIDOREDUCTASE PIG3-RELATED"/>
    <property type="match status" value="1"/>
</dbReference>
<dbReference type="RefSeq" id="WP_184786841.1">
    <property type="nucleotide sequence ID" value="NZ_BONT01000013.1"/>
</dbReference>
<dbReference type="Gene3D" id="3.90.180.10">
    <property type="entry name" value="Medium-chain alcohol dehydrogenases, catalytic domain"/>
    <property type="match status" value="1"/>
</dbReference>
<keyword evidence="2 4" id="KW-0560">Oxidoreductase</keyword>
<keyword evidence="1" id="KW-0521">NADP</keyword>
<accession>A0A841FJI5</accession>
<dbReference type="Pfam" id="PF08240">
    <property type="entry name" value="ADH_N"/>
    <property type="match status" value="1"/>
</dbReference>
<evidence type="ECO:0000256" key="1">
    <source>
        <dbReference type="ARBA" id="ARBA00022857"/>
    </source>
</evidence>
<dbReference type="EC" id="1.6.5.5" evidence="4"/>
<dbReference type="Proteomes" id="UP000548476">
    <property type="component" value="Unassembled WGS sequence"/>
</dbReference>
<evidence type="ECO:0000259" key="3">
    <source>
        <dbReference type="SMART" id="SM00829"/>
    </source>
</evidence>
<dbReference type="SUPFAM" id="SSF51735">
    <property type="entry name" value="NAD(P)-binding Rossmann-fold domains"/>
    <property type="match status" value="1"/>
</dbReference>
<dbReference type="GO" id="GO:0003960">
    <property type="term" value="F:quinone reductase (NADPH) activity"/>
    <property type="evidence" value="ECO:0007669"/>
    <property type="project" value="UniProtKB-EC"/>
</dbReference>
<keyword evidence="5" id="KW-1185">Reference proteome</keyword>
<dbReference type="SUPFAM" id="SSF50129">
    <property type="entry name" value="GroES-like"/>
    <property type="match status" value="1"/>
</dbReference>
<dbReference type="SMART" id="SM00829">
    <property type="entry name" value="PKS_ER"/>
    <property type="match status" value="1"/>
</dbReference>
<dbReference type="Pfam" id="PF13602">
    <property type="entry name" value="ADH_zinc_N_2"/>
    <property type="match status" value="1"/>
</dbReference>
<reference evidence="4 5" key="1">
    <citation type="submission" date="2020-08" db="EMBL/GenBank/DDBJ databases">
        <title>Genomic Encyclopedia of Type Strains, Phase IV (KMG-IV): sequencing the most valuable type-strain genomes for metagenomic binning, comparative biology and taxonomic classification.</title>
        <authorList>
            <person name="Goeker M."/>
        </authorList>
    </citation>
    <scope>NUCLEOTIDE SEQUENCE [LARGE SCALE GENOMIC DNA]</scope>
    <source>
        <strain evidence="4 5">YIM 65646</strain>
    </source>
</reference>
<evidence type="ECO:0000256" key="2">
    <source>
        <dbReference type="ARBA" id="ARBA00023002"/>
    </source>
</evidence>
<name>A0A841FJI5_9ACTN</name>
<dbReference type="EMBL" id="JACHGT010000003">
    <property type="protein sequence ID" value="MBB6033998.1"/>
    <property type="molecule type" value="Genomic_DNA"/>
</dbReference>
<gene>
    <name evidence="4" type="ORF">HNR73_001848</name>
</gene>
<dbReference type="InterPro" id="IPR013154">
    <property type="entry name" value="ADH-like_N"/>
</dbReference>
<sequence>MHAVRQYEVGPAETLRFEEVPDPVAGPGQLLIRVKAAGVHLLDAAIRGGTAGGHPFADPELPMTPGREVAGVVEAVGDGVDTAWIGRRVVTHLGIASGGYAELAVREAEAVHAIPDGLGDAAAVALVGTGRTTVGILDVAALGGDDVVLVTAAAGGIGSLLVQAAAGLGAVVVAAASGDKLAHVKSVAPQAITVDYTRPDWPELVREALGGRAITVAFDSVGGAAGRETLDLLGAGGRFIMYGWSAGEATKLTADDLYAKSLQVTVALGPRMVARPGGIRSLETQALAEGAAGRLIALTEEFPLAEAAAAHTALEGRSTVGKVVLVP</sequence>
<dbReference type="InterPro" id="IPR011032">
    <property type="entry name" value="GroES-like_sf"/>
</dbReference>